<organism evidence="3 4">
    <name type="scientific">Dyadobacter endophyticus</name>
    <dbReference type="NCBI Taxonomy" id="1749036"/>
    <lineage>
        <taxon>Bacteria</taxon>
        <taxon>Pseudomonadati</taxon>
        <taxon>Bacteroidota</taxon>
        <taxon>Cytophagia</taxon>
        <taxon>Cytophagales</taxon>
        <taxon>Spirosomataceae</taxon>
        <taxon>Dyadobacter</taxon>
    </lineage>
</organism>
<dbReference type="PROSITE" id="PS51257">
    <property type="entry name" value="PROKAR_LIPOPROTEIN"/>
    <property type="match status" value="1"/>
</dbReference>
<gene>
    <name evidence="3" type="ORF">GCM10007423_09430</name>
</gene>
<feature type="domain" description="DUF4178" evidence="2">
    <location>
        <begin position="266"/>
        <end position="403"/>
    </location>
</feature>
<keyword evidence="1" id="KW-0812">Transmembrane</keyword>
<reference evidence="4" key="1">
    <citation type="journal article" date="2019" name="Int. J. Syst. Evol. Microbiol.">
        <title>The Global Catalogue of Microorganisms (GCM) 10K type strain sequencing project: providing services to taxonomists for standard genome sequencing and annotation.</title>
        <authorList>
            <consortium name="The Broad Institute Genomics Platform"/>
            <consortium name="The Broad Institute Genome Sequencing Center for Infectious Disease"/>
            <person name="Wu L."/>
            <person name="Ma J."/>
        </authorList>
    </citation>
    <scope>NUCLEOTIDE SEQUENCE [LARGE SCALE GENOMIC DNA]</scope>
    <source>
        <strain evidence="4">CGMCC 1.15288</strain>
    </source>
</reference>
<evidence type="ECO:0000313" key="3">
    <source>
        <dbReference type="EMBL" id="GGH25318.1"/>
    </source>
</evidence>
<proteinExistence type="predicted"/>
<evidence type="ECO:0000256" key="1">
    <source>
        <dbReference type="SAM" id="Phobius"/>
    </source>
</evidence>
<evidence type="ECO:0000313" key="4">
    <source>
        <dbReference type="Proteomes" id="UP000600214"/>
    </source>
</evidence>
<name>A0ABQ1YIA4_9BACT</name>
<dbReference type="Pfam" id="PF13785">
    <property type="entry name" value="DUF4178"/>
    <property type="match status" value="1"/>
</dbReference>
<dbReference type="InterPro" id="IPR025235">
    <property type="entry name" value="DUF4178"/>
</dbReference>
<dbReference type="RefSeq" id="WP_188929145.1">
    <property type="nucleotide sequence ID" value="NZ_BMIA01000001.1"/>
</dbReference>
<evidence type="ECO:0000259" key="2">
    <source>
        <dbReference type="Pfam" id="PF13785"/>
    </source>
</evidence>
<sequence>MGISKLATCPSCGKPVYFQGANNVAGCGCEKVWYRSGDELKEVKMELVRGSSDIIQPGTSGSWKAIAFIVTGRLRVLFEDQAYNYWTLDCNDGFTRHLAEGYGMYTICEALPFKDATIARKFKADAQGLTLPDDREFSVTARNESRLIEVEGNVFVQGLPDRFNSIEAVTDAERVELVAYSETVAVAFACYEVEPELLFLSNVREAEPEAKLFTCRNCHAENHILTYPYSHSWVCAKCETRHSYTGGQLATHGGQHTHDHEFCFDIGERISLEGGDYQVVGLAYKYDTDSRTDYWHEYTLYSRLHGFMFLTESDGHWTSLKETRHTPRPGDSRLHRIAFDNQQFRRYSKYHYRMLYALGEFPGDVFSRHEDIESMDYIAPPEILSVEKDHKKRLTWFRGKYVPRGVIAAQTHNLLPQTVGIAPAQPPRVNVSTETIVKSGGIALLLAMLVQILTGSMHSNRVIFDSNYNFSDSLNTQLFISEKFELEKQSSNLELDFKAPLENTWLELGVTLVNAVNGSEYSAEQGIEFYSGYEDGERWTEGDREETIHFTKIPAGTYFLQMTASRDSNMYTRAGIFTTKLVYDATTYRNIWIVVILILLGPLVMGIMRYYTENARWGNSEFANSSK</sequence>
<dbReference type="EMBL" id="BMIA01000001">
    <property type="protein sequence ID" value="GGH25318.1"/>
    <property type="molecule type" value="Genomic_DNA"/>
</dbReference>
<accession>A0ABQ1YIA4</accession>
<protein>
    <recommendedName>
        <fullName evidence="2">DUF4178 domain-containing protein</fullName>
    </recommendedName>
</protein>
<keyword evidence="4" id="KW-1185">Reference proteome</keyword>
<keyword evidence="1" id="KW-0472">Membrane</keyword>
<dbReference type="Proteomes" id="UP000600214">
    <property type="component" value="Unassembled WGS sequence"/>
</dbReference>
<keyword evidence="1" id="KW-1133">Transmembrane helix</keyword>
<feature type="transmembrane region" description="Helical" evidence="1">
    <location>
        <begin position="591"/>
        <end position="611"/>
    </location>
</feature>
<comment type="caution">
    <text evidence="3">The sequence shown here is derived from an EMBL/GenBank/DDBJ whole genome shotgun (WGS) entry which is preliminary data.</text>
</comment>